<reference evidence="2" key="1">
    <citation type="submission" date="2017-02" db="EMBL/GenBank/DDBJ databases">
        <authorList>
            <person name="Varghese N."/>
            <person name="Submissions S."/>
        </authorList>
    </citation>
    <scope>NUCLEOTIDE SEQUENCE [LARGE SCALE GENOMIC DNA]</scope>
    <source>
        <strain evidence="2">DSM 18108</strain>
    </source>
</reference>
<dbReference type="STRING" id="393003.SAMN05660461_2759"/>
<organism evidence="1 2">
    <name type="scientific">Chitinophaga ginsengisegetis</name>
    <dbReference type="NCBI Taxonomy" id="393003"/>
    <lineage>
        <taxon>Bacteria</taxon>
        <taxon>Pseudomonadati</taxon>
        <taxon>Bacteroidota</taxon>
        <taxon>Chitinophagia</taxon>
        <taxon>Chitinophagales</taxon>
        <taxon>Chitinophagaceae</taxon>
        <taxon>Chitinophaga</taxon>
    </lineage>
</organism>
<accession>A0A1T5NRH1</accession>
<protein>
    <submittedName>
        <fullName evidence="1">Uncharacterized protein</fullName>
    </submittedName>
</protein>
<dbReference type="Proteomes" id="UP000190166">
    <property type="component" value="Unassembled WGS sequence"/>
</dbReference>
<sequence length="64" mass="6949">MPPGRGKSSVLLLLLRPGNVYTKTVYTVVAVKRKSGKNTALRILTISYEKPETNLAGLFISVST</sequence>
<gene>
    <name evidence="1" type="ORF">SAMN05660461_2759</name>
</gene>
<dbReference type="EMBL" id="FUZZ01000001">
    <property type="protein sequence ID" value="SKD03141.1"/>
    <property type="molecule type" value="Genomic_DNA"/>
</dbReference>
<evidence type="ECO:0000313" key="1">
    <source>
        <dbReference type="EMBL" id="SKD03141.1"/>
    </source>
</evidence>
<evidence type="ECO:0000313" key="2">
    <source>
        <dbReference type="Proteomes" id="UP000190166"/>
    </source>
</evidence>
<name>A0A1T5NRH1_9BACT</name>
<dbReference type="AlphaFoldDB" id="A0A1T5NRH1"/>
<keyword evidence="2" id="KW-1185">Reference proteome</keyword>
<proteinExistence type="predicted"/>